<comment type="caution">
    <text evidence="1">The sequence shown here is derived from an EMBL/GenBank/DDBJ whole genome shotgun (WGS) entry which is preliminary data.</text>
</comment>
<accession>A0ABP9DFM3</accession>
<protein>
    <submittedName>
        <fullName evidence="1">Uncharacterized protein</fullName>
    </submittedName>
</protein>
<reference evidence="2" key="1">
    <citation type="journal article" date="2019" name="Int. J. Syst. Evol. Microbiol.">
        <title>The Global Catalogue of Microorganisms (GCM) 10K type strain sequencing project: providing services to taxonomists for standard genome sequencing and annotation.</title>
        <authorList>
            <consortium name="The Broad Institute Genomics Platform"/>
            <consortium name="The Broad Institute Genome Sequencing Center for Infectious Disease"/>
            <person name="Wu L."/>
            <person name="Ma J."/>
        </authorList>
    </citation>
    <scope>NUCLEOTIDE SEQUENCE [LARGE SCALE GENOMIC DNA]</scope>
    <source>
        <strain evidence="2">JCM 18326</strain>
    </source>
</reference>
<name>A0ABP9DFM3_9BACT</name>
<dbReference type="Proteomes" id="UP001500298">
    <property type="component" value="Unassembled WGS sequence"/>
</dbReference>
<dbReference type="EMBL" id="BAABJX010000042">
    <property type="protein sequence ID" value="GAA4841214.1"/>
    <property type="molecule type" value="Genomic_DNA"/>
</dbReference>
<proteinExistence type="predicted"/>
<sequence>MIDFDLGKKRDKYRYQKYLIEKARYDRRQSGFYNIILPSKDVSKQDWERLDVLNKKSDGAFGKLYRSLIMDKK</sequence>
<keyword evidence="2" id="KW-1185">Reference proteome</keyword>
<organism evidence="1 2">
    <name type="scientific">Algivirga pacifica</name>
    <dbReference type="NCBI Taxonomy" id="1162670"/>
    <lineage>
        <taxon>Bacteria</taxon>
        <taxon>Pseudomonadati</taxon>
        <taxon>Bacteroidota</taxon>
        <taxon>Cytophagia</taxon>
        <taxon>Cytophagales</taxon>
        <taxon>Flammeovirgaceae</taxon>
        <taxon>Algivirga</taxon>
    </lineage>
</organism>
<evidence type="ECO:0000313" key="2">
    <source>
        <dbReference type="Proteomes" id="UP001500298"/>
    </source>
</evidence>
<evidence type="ECO:0000313" key="1">
    <source>
        <dbReference type="EMBL" id="GAA4841214.1"/>
    </source>
</evidence>
<gene>
    <name evidence="1" type="ORF">GCM10023331_27800</name>
</gene>
<dbReference type="RefSeq" id="WP_345372795.1">
    <property type="nucleotide sequence ID" value="NZ_BAABJX010000042.1"/>
</dbReference>